<gene>
    <name evidence="3" type="ORF">E2R48_10620</name>
</gene>
<feature type="transmembrane region" description="Helical" evidence="1">
    <location>
        <begin position="85"/>
        <end position="110"/>
    </location>
</feature>
<feature type="domain" description="CAAX prenyl protease 2/Lysostaphin resistance protein A-like" evidence="2">
    <location>
        <begin position="135"/>
        <end position="222"/>
    </location>
</feature>
<dbReference type="Pfam" id="PF02517">
    <property type="entry name" value="Rce1-like"/>
    <property type="match status" value="1"/>
</dbReference>
<dbReference type="AlphaFoldDB" id="A0AAX2S054"/>
<feature type="transmembrane region" description="Helical" evidence="1">
    <location>
        <begin position="186"/>
        <end position="202"/>
    </location>
</feature>
<feature type="transmembrane region" description="Helical" evidence="1">
    <location>
        <begin position="54"/>
        <end position="73"/>
    </location>
</feature>
<feature type="transmembrane region" description="Helical" evidence="1">
    <location>
        <begin position="209"/>
        <end position="230"/>
    </location>
</feature>
<evidence type="ECO:0000313" key="3">
    <source>
        <dbReference type="EMBL" id="TEW25718.1"/>
    </source>
</evidence>
<keyword evidence="3" id="KW-0482">Metalloprotease</keyword>
<sequence>MKQTTQSMNIVDILIVTVIFFGMPIYTSLSQFFLLQEGAVAITDTLTFTDQDNIWAILIELISLAIAAVYLKLRRFDFTQLTFSFNAKAIVLTAGIILIAGSLSELYFYLAAPFQDAGAYLTSAEVAPTDTTSTLSFYLVLFSLLNGFFEEVFFLGLIFAVNKKALPYAIVFSLVIRFLFHTYQGMFYAVNVLLFGIVLLILRSKIKNLLPFTLAHAFFDVFGLGLLPIIDIVEKIIK</sequence>
<keyword evidence="1" id="KW-1133">Transmembrane helix</keyword>
<dbReference type="GO" id="GO:0008237">
    <property type="term" value="F:metallopeptidase activity"/>
    <property type="evidence" value="ECO:0007669"/>
    <property type="project" value="UniProtKB-KW"/>
</dbReference>
<reference evidence="3 4" key="1">
    <citation type="submission" date="2019-03" db="EMBL/GenBank/DDBJ databases">
        <title>Horizontal Gene Transfer Machinery in Histophilus somni.</title>
        <authorList>
            <person name="Mostafa Nazari M."/>
            <person name="Liljebjelke K."/>
        </authorList>
    </citation>
    <scope>NUCLEOTIDE SEQUENCE [LARGE SCALE GENOMIC DNA]</scope>
    <source>
        <strain evidence="3 4">UOC-EPH-KLM-04</strain>
    </source>
</reference>
<organism evidence="3 4">
    <name type="scientific">Histophilus somni</name>
    <name type="common">Haemophilus somnus</name>
    <dbReference type="NCBI Taxonomy" id="731"/>
    <lineage>
        <taxon>Bacteria</taxon>
        <taxon>Pseudomonadati</taxon>
        <taxon>Pseudomonadota</taxon>
        <taxon>Gammaproteobacteria</taxon>
        <taxon>Pasteurellales</taxon>
        <taxon>Pasteurellaceae</taxon>
        <taxon>Histophilus</taxon>
    </lineage>
</organism>
<dbReference type="Proteomes" id="UP000297565">
    <property type="component" value="Unassembled WGS sequence"/>
</dbReference>
<dbReference type="RefSeq" id="WP_132995776.1">
    <property type="nucleotide sequence ID" value="NZ_CP042983.1"/>
</dbReference>
<evidence type="ECO:0000259" key="2">
    <source>
        <dbReference type="Pfam" id="PF02517"/>
    </source>
</evidence>
<dbReference type="EMBL" id="SNRV01000072">
    <property type="protein sequence ID" value="TEW25718.1"/>
    <property type="molecule type" value="Genomic_DNA"/>
</dbReference>
<protein>
    <submittedName>
        <fullName evidence="3">CPBP family intramembrane metalloprotease</fullName>
    </submittedName>
</protein>
<dbReference type="GO" id="GO:0080120">
    <property type="term" value="P:CAAX-box protein maturation"/>
    <property type="evidence" value="ECO:0007669"/>
    <property type="project" value="UniProtKB-ARBA"/>
</dbReference>
<accession>A0AAX2S054</accession>
<dbReference type="GO" id="GO:0004175">
    <property type="term" value="F:endopeptidase activity"/>
    <property type="evidence" value="ECO:0007669"/>
    <property type="project" value="UniProtKB-ARBA"/>
</dbReference>
<keyword evidence="1" id="KW-0472">Membrane</keyword>
<comment type="caution">
    <text evidence="3">The sequence shown here is derived from an EMBL/GenBank/DDBJ whole genome shotgun (WGS) entry which is preliminary data.</text>
</comment>
<feature type="transmembrane region" description="Helical" evidence="1">
    <location>
        <begin position="12"/>
        <end position="34"/>
    </location>
</feature>
<keyword evidence="3" id="KW-0645">Protease</keyword>
<proteinExistence type="predicted"/>
<name>A0AAX2S054_HISSO</name>
<keyword evidence="3" id="KW-0378">Hydrolase</keyword>
<feature type="transmembrane region" description="Helical" evidence="1">
    <location>
        <begin position="135"/>
        <end position="158"/>
    </location>
</feature>
<dbReference type="InterPro" id="IPR003675">
    <property type="entry name" value="Rce1/LyrA-like_dom"/>
</dbReference>
<evidence type="ECO:0000256" key="1">
    <source>
        <dbReference type="SAM" id="Phobius"/>
    </source>
</evidence>
<keyword evidence="1" id="KW-0812">Transmembrane</keyword>
<evidence type="ECO:0000313" key="4">
    <source>
        <dbReference type="Proteomes" id="UP000297565"/>
    </source>
</evidence>